<accession>A0A437LT76</accession>
<name>A0A437LT76_9BURK</name>
<sequence length="314" mass="33168">MLMLIVATALVAAAAGAERGPIGATLRWIMGVVVLSVLLDKAYLLWTNASVFIRPSGIFEEPSHLALSCAPVLAALVVSEHGKDKAVGWISVAMLMGLAASATLFVLFAACAVVALMLARRGGGVQRLLRGLGVAALVLLLVALSPYRDDFLARIVGLGEVSAESNVSSLIYLNGLQSALANVEASQWFGLGLNRMGCEPRPVTDVTPLLEVWNLADFNYNDGSFTAAKLLSELGALGALWLLVGFGVLVALIRAGRREADADRRQRMALAAGALLVITLGAFVRGTGYFSGPYLLGLFAFFLFCRPSSRRSST</sequence>
<evidence type="ECO:0000313" key="3">
    <source>
        <dbReference type="Proteomes" id="UP000288587"/>
    </source>
</evidence>
<dbReference type="Proteomes" id="UP000288587">
    <property type="component" value="Unassembled WGS sequence"/>
</dbReference>
<keyword evidence="3" id="KW-1185">Reference proteome</keyword>
<feature type="transmembrane region" description="Helical" evidence="1">
    <location>
        <begin position="88"/>
        <end position="116"/>
    </location>
</feature>
<reference evidence="2 3" key="1">
    <citation type="submission" date="2019-01" db="EMBL/GenBank/DDBJ databases">
        <authorList>
            <person name="Chen W.-M."/>
        </authorList>
    </citation>
    <scope>NUCLEOTIDE SEQUENCE [LARGE SCALE GENOMIC DNA]</scope>
    <source>
        <strain evidence="2 3">CCP-18</strain>
    </source>
</reference>
<evidence type="ECO:0000256" key="1">
    <source>
        <dbReference type="SAM" id="Phobius"/>
    </source>
</evidence>
<keyword evidence="1" id="KW-0812">Transmembrane</keyword>
<proteinExistence type="predicted"/>
<feature type="transmembrane region" description="Helical" evidence="1">
    <location>
        <begin position="128"/>
        <end position="147"/>
    </location>
</feature>
<dbReference type="AlphaFoldDB" id="A0A437LT76"/>
<feature type="transmembrane region" description="Helical" evidence="1">
    <location>
        <begin position="234"/>
        <end position="255"/>
    </location>
</feature>
<protein>
    <recommendedName>
        <fullName evidence="4">O-antigen ligase domain-containing protein</fullName>
    </recommendedName>
</protein>
<evidence type="ECO:0008006" key="4">
    <source>
        <dbReference type="Google" id="ProtNLM"/>
    </source>
</evidence>
<keyword evidence="1" id="KW-1133">Transmembrane helix</keyword>
<feature type="transmembrane region" description="Helical" evidence="1">
    <location>
        <begin position="267"/>
        <end position="283"/>
    </location>
</feature>
<evidence type="ECO:0000313" key="2">
    <source>
        <dbReference type="EMBL" id="RVT88577.1"/>
    </source>
</evidence>
<gene>
    <name evidence="2" type="ORF">EOD73_06310</name>
</gene>
<dbReference type="EMBL" id="SACM01000001">
    <property type="protein sequence ID" value="RVT88577.1"/>
    <property type="molecule type" value="Genomic_DNA"/>
</dbReference>
<organism evidence="2 3">
    <name type="scientific">Inhella crocodyli</name>
    <dbReference type="NCBI Taxonomy" id="2499851"/>
    <lineage>
        <taxon>Bacteria</taxon>
        <taxon>Pseudomonadati</taxon>
        <taxon>Pseudomonadota</taxon>
        <taxon>Betaproteobacteria</taxon>
        <taxon>Burkholderiales</taxon>
        <taxon>Sphaerotilaceae</taxon>
        <taxon>Inhella</taxon>
    </lineage>
</organism>
<dbReference type="RefSeq" id="WP_164845959.1">
    <property type="nucleotide sequence ID" value="NZ_SACM01000001.1"/>
</dbReference>
<comment type="caution">
    <text evidence="2">The sequence shown here is derived from an EMBL/GenBank/DDBJ whole genome shotgun (WGS) entry which is preliminary data.</text>
</comment>
<keyword evidence="1" id="KW-0472">Membrane</keyword>